<name>A0A212K6H8_9BACT</name>
<dbReference type="AlphaFoldDB" id="A0A212K6H8"/>
<dbReference type="EMBL" id="FLUM01000003">
    <property type="protein sequence ID" value="SBW07323.1"/>
    <property type="molecule type" value="Genomic_DNA"/>
</dbReference>
<protein>
    <submittedName>
        <fullName evidence="1">Uncharacterized protein</fullName>
    </submittedName>
</protein>
<gene>
    <name evidence="1" type="ORF">KL86DYS1_31636</name>
</gene>
<organism evidence="1">
    <name type="scientific">uncultured Dysgonomonas sp</name>
    <dbReference type="NCBI Taxonomy" id="206096"/>
    <lineage>
        <taxon>Bacteria</taxon>
        <taxon>Pseudomonadati</taxon>
        <taxon>Bacteroidota</taxon>
        <taxon>Bacteroidia</taxon>
        <taxon>Bacteroidales</taxon>
        <taxon>Dysgonomonadaceae</taxon>
        <taxon>Dysgonomonas</taxon>
        <taxon>environmental samples</taxon>
    </lineage>
</organism>
<proteinExistence type="predicted"/>
<reference evidence="1" key="1">
    <citation type="submission" date="2016-04" db="EMBL/GenBank/DDBJ databases">
        <authorList>
            <person name="Evans L.H."/>
            <person name="Alamgir A."/>
            <person name="Owens N."/>
            <person name="Weber N.D."/>
            <person name="Virtaneva K."/>
            <person name="Barbian K."/>
            <person name="Babar A."/>
            <person name="Rosenke K."/>
        </authorList>
    </citation>
    <scope>NUCLEOTIDE SEQUENCE</scope>
    <source>
        <strain evidence="1">86-1</strain>
    </source>
</reference>
<accession>A0A212K6H8</accession>
<evidence type="ECO:0000313" key="1">
    <source>
        <dbReference type="EMBL" id="SBW07323.1"/>
    </source>
</evidence>
<sequence length="71" mass="8283">MIEEILQILEDRMNFISSISKSDLNPIQQKLKETYKDYLSNNVESTIVERRDDNGNIFAYEGHFEEVKDAG</sequence>